<evidence type="ECO:0000313" key="3">
    <source>
        <dbReference type="EMBL" id="ACV50708.1"/>
    </source>
</evidence>
<dbReference type="OrthoDB" id="3186315at2"/>
<evidence type="ECO:0008006" key="5">
    <source>
        <dbReference type="Google" id="ProtNLM"/>
    </source>
</evidence>
<feature type="transmembrane region" description="Helical" evidence="2">
    <location>
        <begin position="315"/>
        <end position="334"/>
    </location>
</feature>
<feature type="transmembrane region" description="Helical" evidence="2">
    <location>
        <begin position="340"/>
        <end position="360"/>
    </location>
</feature>
<dbReference type="STRING" id="521095.Apar_0277"/>
<feature type="transmembrane region" description="Helical" evidence="2">
    <location>
        <begin position="235"/>
        <end position="252"/>
    </location>
</feature>
<sequence length="432" mass="45810">MSTPQQLFPKKEVSTFAYALCHFVVDFACVSTMLCAVSRVLGESGQGSLELATLSILLYDVVAFAFQLPVGIALDKLDKNSFAAMLSYALIGGGVLLSLVPVALLEWPTVLLLAVGNALFHCAGGLCVLNISQKHAGPSGIFIATGAVGVFLGTFSARYGRLQVAFALLVLLFLCAIITQVVQKVNKKYWNIHNTPLAIPELSSRTLLAIVLLCFVVALRSYAGMVMAFPWKSEMLLLVLSILGVFSGKALGGMIADRIGFRTTAIFSLIAAATLFIPSWEIPFMGLLGVFFFNFSMAITLASLANILSSAKGTAFGLASFSLAIGALPALLGLRLEHPLALFAMSLVSAFALGVGLTLVKDSIVIGPFGHERSVQVLNEAQAEQASQIEQATQESQATQAAHVTPEASIAQTEHIAPDDESTKTLGNEQHD</sequence>
<name>C8W9C0_LANP1</name>
<feature type="transmembrane region" description="Helical" evidence="2">
    <location>
        <begin position="284"/>
        <end position="308"/>
    </location>
</feature>
<feature type="compositionally biased region" description="Low complexity" evidence="1">
    <location>
        <begin position="389"/>
        <end position="402"/>
    </location>
</feature>
<dbReference type="KEGG" id="apv:Apar_0277"/>
<feature type="transmembrane region" description="Helical" evidence="2">
    <location>
        <begin position="53"/>
        <end position="74"/>
    </location>
</feature>
<feature type="transmembrane region" description="Helical" evidence="2">
    <location>
        <begin position="165"/>
        <end position="185"/>
    </location>
</feature>
<organism evidence="3 4">
    <name type="scientific">Lancefieldella parvula (strain ATCC 33793 / DSM 20469 / CCUG 32760 / JCM 10300 / KCTC 3663 / VPI 0546 / 1246)</name>
    <name type="common">Atopobium parvulum</name>
    <dbReference type="NCBI Taxonomy" id="521095"/>
    <lineage>
        <taxon>Bacteria</taxon>
        <taxon>Bacillati</taxon>
        <taxon>Actinomycetota</taxon>
        <taxon>Coriobacteriia</taxon>
        <taxon>Coriobacteriales</taxon>
        <taxon>Atopobiaceae</taxon>
        <taxon>Lancefieldella</taxon>
    </lineage>
</organism>
<feature type="transmembrane region" description="Helical" evidence="2">
    <location>
        <begin position="86"/>
        <end position="104"/>
    </location>
</feature>
<keyword evidence="2" id="KW-0812">Transmembrane</keyword>
<reference evidence="3 4" key="1">
    <citation type="journal article" date="2009" name="Stand. Genomic Sci.">
        <title>Complete genome sequence of Atopobium parvulum type strain (IPP 1246).</title>
        <authorList>
            <person name="Copeland A."/>
            <person name="Sikorski J."/>
            <person name="Lapidus A."/>
            <person name="Nolan M."/>
            <person name="Del Rio T.G."/>
            <person name="Lucas S."/>
            <person name="Chen F."/>
            <person name="Tice H."/>
            <person name="Pitluck S."/>
            <person name="Cheng J.F."/>
            <person name="Pukall R."/>
            <person name="Chertkov O."/>
            <person name="Brettin T."/>
            <person name="Han C."/>
            <person name="Detter J.C."/>
            <person name="Kuske C."/>
            <person name="Bruce D."/>
            <person name="Goodwin L."/>
            <person name="Ivanova N."/>
            <person name="Mavromatis K."/>
            <person name="Mikhailova N."/>
            <person name="Chen A."/>
            <person name="Palaniappan K."/>
            <person name="Chain P."/>
            <person name="Rohde M."/>
            <person name="Goker M."/>
            <person name="Bristow J."/>
            <person name="Eisen J.A."/>
            <person name="Markowitz V."/>
            <person name="Hugenholtz P."/>
            <person name="Kyrpides N.C."/>
            <person name="Klenk H.P."/>
            <person name="Detter J.C."/>
        </authorList>
    </citation>
    <scope>NUCLEOTIDE SEQUENCE [LARGE SCALE GENOMIC DNA]</scope>
    <source>
        <strain evidence="4">ATCC 33793 / DSM 20469 / CCUG 32760 / JCM 10300 / KCTC 3663 / VPI 0546 / 1246</strain>
    </source>
</reference>
<gene>
    <name evidence="3" type="ordered locus">Apar_0277</name>
</gene>
<dbReference type="RefSeq" id="WP_012808366.1">
    <property type="nucleotide sequence ID" value="NC_013203.1"/>
</dbReference>
<dbReference type="EMBL" id="CP001721">
    <property type="protein sequence ID" value="ACV50708.1"/>
    <property type="molecule type" value="Genomic_DNA"/>
</dbReference>
<feature type="compositionally biased region" description="Basic and acidic residues" evidence="1">
    <location>
        <begin position="416"/>
        <end position="432"/>
    </location>
</feature>
<dbReference type="AlphaFoldDB" id="C8W9C0"/>
<keyword evidence="2" id="KW-1133">Transmembrane helix</keyword>
<feature type="transmembrane region" description="Helical" evidence="2">
    <location>
        <begin position="141"/>
        <end position="159"/>
    </location>
</feature>
<keyword evidence="4" id="KW-1185">Reference proteome</keyword>
<dbReference type="Proteomes" id="UP000000960">
    <property type="component" value="Chromosome"/>
</dbReference>
<dbReference type="GeneID" id="84805815"/>
<proteinExistence type="predicted"/>
<feature type="transmembrane region" description="Helical" evidence="2">
    <location>
        <begin position="259"/>
        <end position="278"/>
    </location>
</feature>
<feature type="transmembrane region" description="Helical" evidence="2">
    <location>
        <begin position="206"/>
        <end position="229"/>
    </location>
</feature>
<dbReference type="HOGENOM" id="CLU_063655_0_0_11"/>
<evidence type="ECO:0000313" key="4">
    <source>
        <dbReference type="Proteomes" id="UP000000960"/>
    </source>
</evidence>
<evidence type="ECO:0000256" key="2">
    <source>
        <dbReference type="SAM" id="Phobius"/>
    </source>
</evidence>
<feature type="transmembrane region" description="Helical" evidence="2">
    <location>
        <begin position="110"/>
        <end position="129"/>
    </location>
</feature>
<dbReference type="InterPro" id="IPR036259">
    <property type="entry name" value="MFS_trans_sf"/>
</dbReference>
<dbReference type="eggNOG" id="ENOG50326YM">
    <property type="taxonomic scope" value="Bacteria"/>
</dbReference>
<accession>C8W9C0</accession>
<keyword evidence="2" id="KW-0472">Membrane</keyword>
<protein>
    <recommendedName>
        <fullName evidence="5">MFS transporter</fullName>
    </recommendedName>
</protein>
<evidence type="ECO:0000256" key="1">
    <source>
        <dbReference type="SAM" id="MobiDB-lite"/>
    </source>
</evidence>
<dbReference type="SUPFAM" id="SSF103473">
    <property type="entry name" value="MFS general substrate transporter"/>
    <property type="match status" value="1"/>
</dbReference>
<dbReference type="Gene3D" id="1.20.1250.20">
    <property type="entry name" value="MFS general substrate transporter like domains"/>
    <property type="match status" value="1"/>
</dbReference>
<feature type="region of interest" description="Disordered" evidence="1">
    <location>
        <begin position="389"/>
        <end position="432"/>
    </location>
</feature>
<feature type="transmembrane region" description="Helical" evidence="2">
    <location>
        <begin position="16"/>
        <end position="41"/>
    </location>
</feature>